<sequence>MARRRGFFAEMQHQAKLAEQRQRAAVREQEAAIRRTEQARKAEERAKLAAQRASEAERKRLEKEAAAAHVASRQAEVEELNSELTAVYDRVDSLLEATLDVDDYVDLEKLRQTVNHAAFERENLRRPLSPPQPIPDPPAPVFQPPAPPAGLFGRKQKMAQAQAQAETDFAHAQAEWEEEMRALPARRQKLAARHTAAEETRKRALSAELARYEAECAEREKEVAEHNADLDQLIANLGYGSVEAVQEYVGIVLANSVYPEGFTVEHEAQFDPETAELSLRVLIPEPSTIPTIKSYRYVRASDEITPVALSQKDARDRYLGIVQQVALRSLHEVFEADRRGLIQSIALEVGTQTTDPATGKRVYVPFLAVGTAREVFSEIDLSSVVPAATLEYLGASVSKNPLGLVAANTAGVRRS</sequence>
<evidence type="ECO:0000256" key="1">
    <source>
        <dbReference type="SAM" id="Coils"/>
    </source>
</evidence>
<protein>
    <recommendedName>
        <fullName evidence="5">Restriction system protein</fullName>
    </recommendedName>
</protein>
<evidence type="ECO:0000256" key="2">
    <source>
        <dbReference type="SAM" id="MobiDB-lite"/>
    </source>
</evidence>
<dbReference type="RefSeq" id="WP_277552229.1">
    <property type="nucleotide sequence ID" value="NZ_JARAMH010000024.1"/>
</dbReference>
<feature type="compositionally biased region" description="Basic and acidic residues" evidence="2">
    <location>
        <begin position="29"/>
        <end position="47"/>
    </location>
</feature>
<keyword evidence="4" id="KW-1185">Reference proteome</keyword>
<gene>
    <name evidence="3" type="ORF">ACFPCS_04225</name>
</gene>
<evidence type="ECO:0000313" key="3">
    <source>
        <dbReference type="EMBL" id="MFC4902771.1"/>
    </source>
</evidence>
<name>A0ABV9TGX4_9MICC</name>
<organism evidence="3 4">
    <name type="scientific">Kocuria oceani</name>
    <dbReference type="NCBI Taxonomy" id="988827"/>
    <lineage>
        <taxon>Bacteria</taxon>
        <taxon>Bacillati</taxon>
        <taxon>Actinomycetota</taxon>
        <taxon>Actinomycetes</taxon>
        <taxon>Micrococcales</taxon>
        <taxon>Micrococcaceae</taxon>
        <taxon>Kocuria</taxon>
    </lineage>
</organism>
<accession>A0ABV9TGX4</accession>
<keyword evidence="1" id="KW-0175">Coiled coil</keyword>
<feature type="compositionally biased region" description="Basic and acidic residues" evidence="2">
    <location>
        <begin position="54"/>
        <end position="64"/>
    </location>
</feature>
<reference evidence="4" key="1">
    <citation type="journal article" date="2019" name="Int. J. Syst. Evol. Microbiol.">
        <title>The Global Catalogue of Microorganisms (GCM) 10K type strain sequencing project: providing services to taxonomists for standard genome sequencing and annotation.</title>
        <authorList>
            <consortium name="The Broad Institute Genomics Platform"/>
            <consortium name="The Broad Institute Genome Sequencing Center for Infectious Disease"/>
            <person name="Wu L."/>
            <person name="Ma J."/>
        </authorList>
    </citation>
    <scope>NUCLEOTIDE SEQUENCE [LARGE SCALE GENOMIC DNA]</scope>
    <source>
        <strain evidence="4">CGMCC 4.6946</strain>
    </source>
</reference>
<proteinExistence type="predicted"/>
<evidence type="ECO:0000313" key="4">
    <source>
        <dbReference type="Proteomes" id="UP001595797"/>
    </source>
</evidence>
<evidence type="ECO:0008006" key="5">
    <source>
        <dbReference type="Google" id="ProtNLM"/>
    </source>
</evidence>
<comment type="caution">
    <text evidence="3">The sequence shown here is derived from an EMBL/GenBank/DDBJ whole genome shotgun (WGS) entry which is preliminary data.</text>
</comment>
<dbReference type="Proteomes" id="UP001595797">
    <property type="component" value="Unassembled WGS sequence"/>
</dbReference>
<feature type="region of interest" description="Disordered" evidence="2">
    <location>
        <begin position="29"/>
        <end position="64"/>
    </location>
</feature>
<dbReference type="EMBL" id="JBHSIW010000006">
    <property type="protein sequence ID" value="MFC4902771.1"/>
    <property type="molecule type" value="Genomic_DNA"/>
</dbReference>
<feature type="coiled-coil region" evidence="1">
    <location>
        <begin position="195"/>
        <end position="236"/>
    </location>
</feature>